<proteinExistence type="predicted"/>
<dbReference type="EMBL" id="GBXM01018610">
    <property type="protein sequence ID" value="JAH89967.1"/>
    <property type="molecule type" value="Transcribed_RNA"/>
</dbReference>
<sequence>MKASRASQIYLTIIKTTNVCVGYDSPLQKRFVLVGRIANTSGFAVIVQAWLLTDFHA</sequence>
<reference evidence="1" key="2">
    <citation type="journal article" date="2015" name="Fish Shellfish Immunol.">
        <title>Early steps in the European eel (Anguilla anguilla)-Vibrio vulnificus interaction in the gills: Role of the RtxA13 toxin.</title>
        <authorList>
            <person name="Callol A."/>
            <person name="Pajuelo D."/>
            <person name="Ebbesson L."/>
            <person name="Teles M."/>
            <person name="MacKenzie S."/>
            <person name="Amaro C."/>
        </authorList>
    </citation>
    <scope>NUCLEOTIDE SEQUENCE</scope>
</reference>
<accession>A0A0E9WHZ0</accession>
<evidence type="ECO:0000313" key="1">
    <source>
        <dbReference type="EMBL" id="JAH89967.1"/>
    </source>
</evidence>
<name>A0A0E9WHZ0_ANGAN</name>
<dbReference type="AlphaFoldDB" id="A0A0E9WHZ0"/>
<organism evidence="1">
    <name type="scientific">Anguilla anguilla</name>
    <name type="common">European freshwater eel</name>
    <name type="synonym">Muraena anguilla</name>
    <dbReference type="NCBI Taxonomy" id="7936"/>
    <lineage>
        <taxon>Eukaryota</taxon>
        <taxon>Metazoa</taxon>
        <taxon>Chordata</taxon>
        <taxon>Craniata</taxon>
        <taxon>Vertebrata</taxon>
        <taxon>Euteleostomi</taxon>
        <taxon>Actinopterygii</taxon>
        <taxon>Neopterygii</taxon>
        <taxon>Teleostei</taxon>
        <taxon>Anguilliformes</taxon>
        <taxon>Anguillidae</taxon>
        <taxon>Anguilla</taxon>
    </lineage>
</organism>
<reference evidence="1" key="1">
    <citation type="submission" date="2014-11" db="EMBL/GenBank/DDBJ databases">
        <authorList>
            <person name="Amaro Gonzalez C."/>
        </authorList>
    </citation>
    <scope>NUCLEOTIDE SEQUENCE</scope>
</reference>
<protein>
    <submittedName>
        <fullName evidence="1">Uncharacterized protein</fullName>
    </submittedName>
</protein>